<keyword evidence="4" id="KW-1185">Reference proteome</keyword>
<dbReference type="Proteomes" id="UP000226431">
    <property type="component" value="Unassembled WGS sequence"/>
</dbReference>
<reference evidence="3 4" key="1">
    <citation type="submission" date="2017-06" db="EMBL/GenBank/DDBJ databases">
        <title>Ant-infecting Ophiocordyceps genomes reveal a high diversity of potential behavioral manipulation genes and a possible major role for enterotoxins.</title>
        <authorList>
            <person name="De Bekker C."/>
            <person name="Evans H.C."/>
            <person name="Brachmann A."/>
            <person name="Hughes D.P."/>
        </authorList>
    </citation>
    <scope>NUCLEOTIDE SEQUENCE [LARGE SCALE GENOMIC DNA]</scope>
    <source>
        <strain evidence="3 4">Map16</strain>
    </source>
</reference>
<evidence type="ECO:0000256" key="2">
    <source>
        <dbReference type="SAM" id="SignalP"/>
    </source>
</evidence>
<evidence type="ECO:0000256" key="1">
    <source>
        <dbReference type="SAM" id="MobiDB-lite"/>
    </source>
</evidence>
<evidence type="ECO:0008006" key="5">
    <source>
        <dbReference type="Google" id="ProtNLM"/>
    </source>
</evidence>
<dbReference type="AlphaFoldDB" id="A0A2C5Z936"/>
<dbReference type="EMBL" id="NJES01000081">
    <property type="protein sequence ID" value="PHH78385.1"/>
    <property type="molecule type" value="Genomic_DNA"/>
</dbReference>
<organism evidence="3 4">
    <name type="scientific">Ophiocordyceps camponoti-rufipedis</name>
    <dbReference type="NCBI Taxonomy" id="2004952"/>
    <lineage>
        <taxon>Eukaryota</taxon>
        <taxon>Fungi</taxon>
        <taxon>Dikarya</taxon>
        <taxon>Ascomycota</taxon>
        <taxon>Pezizomycotina</taxon>
        <taxon>Sordariomycetes</taxon>
        <taxon>Hypocreomycetidae</taxon>
        <taxon>Hypocreales</taxon>
        <taxon>Ophiocordycipitaceae</taxon>
        <taxon>Ophiocordyceps</taxon>
    </lineage>
</organism>
<feature type="region of interest" description="Disordered" evidence="1">
    <location>
        <begin position="66"/>
        <end position="94"/>
    </location>
</feature>
<proteinExistence type="predicted"/>
<dbReference type="OrthoDB" id="4927597at2759"/>
<feature type="region of interest" description="Disordered" evidence="1">
    <location>
        <begin position="144"/>
        <end position="270"/>
    </location>
</feature>
<comment type="caution">
    <text evidence="3">The sequence shown here is derived from an EMBL/GenBank/DDBJ whole genome shotgun (WGS) entry which is preliminary data.</text>
</comment>
<feature type="signal peptide" evidence="2">
    <location>
        <begin position="1"/>
        <end position="18"/>
    </location>
</feature>
<gene>
    <name evidence="3" type="ORF">CDD80_6942</name>
</gene>
<name>A0A2C5Z936_9HYPO</name>
<protein>
    <recommendedName>
        <fullName evidence="5">Yeast cell wall synthesis Kre9/Knh1 C-terminal domain-containing protein</fullName>
    </recommendedName>
</protein>
<accession>A0A2C5Z936</accession>
<evidence type="ECO:0000313" key="3">
    <source>
        <dbReference type="EMBL" id="PHH78385.1"/>
    </source>
</evidence>
<feature type="compositionally biased region" description="Polar residues" evidence="1">
    <location>
        <begin position="71"/>
        <end position="81"/>
    </location>
</feature>
<sequence length="270" mass="28653">MNRLFSLAVLAAAPLAEAGIARIQPHHRTDNYYQSSNVVATFTASQSSARQTVTVKRLGPWGYASQKREQQQGYQMSQPLSTPEPEPEVTACDTPSPYAAVVSASSYGVDSRLVKRVPQADNGDAAFPPQDADFSAPTTPSVFQVTAIPGPRQPGDESSPTTPFVFDVTAVPGPQQPGDEEPSPTTPSEFEVTAIRQPGDGPSPTDPTIFDVLAIPGLRQPGDESPTTPSVSDVTPVPGQPRPEDDRSSLARPPVFDVTAIPGPRHHPNP</sequence>
<evidence type="ECO:0000313" key="4">
    <source>
        <dbReference type="Proteomes" id="UP000226431"/>
    </source>
</evidence>
<feature type="chain" id="PRO_5012858217" description="Yeast cell wall synthesis Kre9/Knh1 C-terminal domain-containing protein" evidence="2">
    <location>
        <begin position="19"/>
        <end position="270"/>
    </location>
</feature>
<keyword evidence="2" id="KW-0732">Signal</keyword>